<evidence type="ECO:0000256" key="3">
    <source>
        <dbReference type="RuleBase" id="RU000363"/>
    </source>
</evidence>
<evidence type="ECO:0000256" key="1">
    <source>
        <dbReference type="ARBA" id="ARBA00006484"/>
    </source>
</evidence>
<dbReference type="Pfam" id="PF00106">
    <property type="entry name" value="adh_short"/>
    <property type="match status" value="1"/>
</dbReference>
<evidence type="ECO:0000256" key="2">
    <source>
        <dbReference type="ARBA" id="ARBA00023002"/>
    </source>
</evidence>
<comment type="similarity">
    <text evidence="1 3">Belongs to the short-chain dehydrogenases/reductases (SDR) family.</text>
</comment>
<dbReference type="Gene3D" id="3.40.50.720">
    <property type="entry name" value="NAD(P)-binding Rossmann-like Domain"/>
    <property type="match status" value="1"/>
</dbReference>
<accession>F0F8N6</accession>
<dbReference type="Proteomes" id="UP000005697">
    <property type="component" value="Unassembled WGS sequence"/>
</dbReference>
<evidence type="ECO:0000313" key="5">
    <source>
        <dbReference type="Proteomes" id="UP000005697"/>
    </source>
</evidence>
<dbReference type="PRINTS" id="PR00081">
    <property type="entry name" value="GDHRDH"/>
</dbReference>
<evidence type="ECO:0000313" key="4">
    <source>
        <dbReference type="EMBL" id="EGC19413.1"/>
    </source>
</evidence>
<organism evidence="4 5">
    <name type="scientific">Prevotella multiformis DSM 16608</name>
    <dbReference type="NCBI Taxonomy" id="888743"/>
    <lineage>
        <taxon>Bacteria</taxon>
        <taxon>Pseudomonadati</taxon>
        <taxon>Bacteroidota</taxon>
        <taxon>Bacteroidia</taxon>
        <taxon>Bacteroidales</taxon>
        <taxon>Prevotellaceae</taxon>
        <taxon>Prevotella</taxon>
    </lineage>
</organism>
<keyword evidence="5" id="KW-1185">Reference proteome</keyword>
<dbReference type="EMBL" id="AEWX01000027">
    <property type="protein sequence ID" value="EGC19413.1"/>
    <property type="molecule type" value="Genomic_DNA"/>
</dbReference>
<comment type="caution">
    <text evidence="4">The sequence shown here is derived from an EMBL/GenBank/DDBJ whole genome shotgun (WGS) entry which is preliminary data.</text>
</comment>
<dbReference type="eggNOG" id="COG1028">
    <property type="taxonomic scope" value="Bacteria"/>
</dbReference>
<keyword evidence="2" id="KW-0560">Oxidoreductase</keyword>
<dbReference type="SUPFAM" id="SSF51735">
    <property type="entry name" value="NAD(P)-binding Rossmann-fold domains"/>
    <property type="match status" value="1"/>
</dbReference>
<name>F0F8N6_9BACT</name>
<proteinExistence type="inferred from homology"/>
<dbReference type="AlphaFoldDB" id="F0F8N6"/>
<reference evidence="4 5" key="1">
    <citation type="submission" date="2011-01" db="EMBL/GenBank/DDBJ databases">
        <authorList>
            <person name="Muzny D."/>
            <person name="Qin X."/>
            <person name="Deng J."/>
            <person name="Jiang H."/>
            <person name="Liu Y."/>
            <person name="Qu J."/>
            <person name="Song X.-Z."/>
            <person name="Zhang L."/>
            <person name="Thornton R."/>
            <person name="Coyle M."/>
            <person name="Francisco L."/>
            <person name="Jackson L."/>
            <person name="Javaid M."/>
            <person name="Korchina V."/>
            <person name="Kovar C."/>
            <person name="Mata R."/>
            <person name="Mathew T."/>
            <person name="Ngo R."/>
            <person name="Nguyen L."/>
            <person name="Nguyen N."/>
            <person name="Okwuonu G."/>
            <person name="Ongeri F."/>
            <person name="Pham C."/>
            <person name="Simmons D."/>
            <person name="Wilczek-Boney K."/>
            <person name="Hale W."/>
            <person name="Jakkamsetti A."/>
            <person name="Pham P."/>
            <person name="Ruth R."/>
            <person name="San Lucas F."/>
            <person name="Warren J."/>
            <person name="Zhang J."/>
            <person name="Zhao Z."/>
            <person name="Zhou C."/>
            <person name="Zhu D."/>
            <person name="Lee S."/>
            <person name="Bess C."/>
            <person name="Blankenburg K."/>
            <person name="Forbes L."/>
            <person name="Fu Q."/>
            <person name="Gubbala S."/>
            <person name="Hirani K."/>
            <person name="Jayaseelan J.C."/>
            <person name="Lara F."/>
            <person name="Munidasa M."/>
            <person name="Palculict T."/>
            <person name="Patil S."/>
            <person name="Pu L.-L."/>
            <person name="Saada N."/>
            <person name="Tang L."/>
            <person name="Weissenberger G."/>
            <person name="Zhu Y."/>
            <person name="Hemphill L."/>
            <person name="Shang Y."/>
            <person name="Youmans B."/>
            <person name="Ayvaz T."/>
            <person name="Ross M."/>
            <person name="Santibanez J."/>
            <person name="Aqrawi P."/>
            <person name="Gross S."/>
            <person name="Joshi V."/>
            <person name="Fowler G."/>
            <person name="Nazareth L."/>
            <person name="Reid J."/>
            <person name="Worley K."/>
            <person name="Petrosino J."/>
            <person name="Highlander S."/>
            <person name="Gibbs R."/>
        </authorList>
    </citation>
    <scope>NUCLEOTIDE SEQUENCE [LARGE SCALE GENOMIC DNA]</scope>
    <source>
        <strain evidence="4 5">DSM 16608</strain>
    </source>
</reference>
<sequence>MGKAESTENRQGEYPWRRRVIQNKTVPLYPEHPMPTWQQGVLKKLIKKQTTMGKALVTGANKGIGYGISKFLGRSGWQIIIGARSRQRAEKAMKTLREEGAEVIGWQHVDLSDNASLEQTAREVKEKHPDLELLVNNAGIPGDMEVPSYRTELRDAAETIQVNYLGTFALTQALIPLLAANRGRIVNITVPSEVSPYWHPMAYVASKAAQNAMTGIMAMEFEKNNFPVEIFDVHPGATTTDLNNHYTGPGAHSVDVVGEKIAAVINDGKKHQGEFIELYPIVDEGR</sequence>
<dbReference type="PANTHER" id="PTHR43639:SF1">
    <property type="entry name" value="SHORT-CHAIN DEHYDROGENASE_REDUCTASE FAMILY PROTEIN"/>
    <property type="match status" value="1"/>
</dbReference>
<dbReference type="STRING" id="888743.HMPREF9141_1953"/>
<gene>
    <name evidence="4" type="primary">cbr</name>
    <name evidence="4" type="ORF">HMPREF9141_1953</name>
</gene>
<dbReference type="PRINTS" id="PR00080">
    <property type="entry name" value="SDRFAMILY"/>
</dbReference>
<dbReference type="InterPro" id="IPR002347">
    <property type="entry name" value="SDR_fam"/>
</dbReference>
<dbReference type="PANTHER" id="PTHR43639">
    <property type="entry name" value="OXIDOREDUCTASE, SHORT-CHAIN DEHYDROGENASE/REDUCTASE FAMILY (AFU_ORTHOLOGUE AFUA_5G02870)"/>
    <property type="match status" value="1"/>
</dbReference>
<dbReference type="GO" id="GO:0016491">
    <property type="term" value="F:oxidoreductase activity"/>
    <property type="evidence" value="ECO:0007669"/>
    <property type="project" value="UniProtKB-KW"/>
</dbReference>
<dbReference type="HOGENOM" id="CLU_010194_9_0_10"/>
<dbReference type="InterPro" id="IPR036291">
    <property type="entry name" value="NAD(P)-bd_dom_sf"/>
</dbReference>
<protein>
    <submittedName>
        <fullName evidence="4">Oxidoreductase, short chain dehydrogenase/reductase family protein</fullName>
    </submittedName>
</protein>